<organism evidence="2">
    <name type="scientific">marine sediment metagenome</name>
    <dbReference type="NCBI Taxonomy" id="412755"/>
    <lineage>
        <taxon>unclassified sequences</taxon>
        <taxon>metagenomes</taxon>
        <taxon>ecological metagenomes</taxon>
    </lineage>
</organism>
<dbReference type="GO" id="GO:0097367">
    <property type="term" value="F:carbohydrate derivative binding"/>
    <property type="evidence" value="ECO:0007669"/>
    <property type="project" value="InterPro"/>
</dbReference>
<evidence type="ECO:0000313" key="2">
    <source>
        <dbReference type="EMBL" id="GAI24176.1"/>
    </source>
</evidence>
<dbReference type="Gene3D" id="3.40.50.10490">
    <property type="entry name" value="Glucose-6-phosphate isomerase like protein, domain 1"/>
    <property type="match status" value="1"/>
</dbReference>
<reference evidence="2" key="1">
    <citation type="journal article" date="2014" name="Front. Microbiol.">
        <title>High frequency of phylogenetically diverse reductive dehalogenase-homologous genes in deep subseafloor sedimentary metagenomes.</title>
        <authorList>
            <person name="Kawai M."/>
            <person name="Futagami T."/>
            <person name="Toyoda A."/>
            <person name="Takaki Y."/>
            <person name="Nishi S."/>
            <person name="Hori S."/>
            <person name="Arai W."/>
            <person name="Tsubouchi T."/>
            <person name="Morono Y."/>
            <person name="Uchiyama I."/>
            <person name="Ito T."/>
            <person name="Fujiyama A."/>
            <person name="Inagaki F."/>
            <person name="Takami H."/>
        </authorList>
    </citation>
    <scope>NUCLEOTIDE SEQUENCE</scope>
    <source>
        <strain evidence="2">Expedition CK06-06</strain>
    </source>
</reference>
<dbReference type="SUPFAM" id="SSF53697">
    <property type="entry name" value="SIS domain"/>
    <property type="match status" value="1"/>
</dbReference>
<evidence type="ECO:0000259" key="1">
    <source>
        <dbReference type="PROSITE" id="PS51464"/>
    </source>
</evidence>
<comment type="caution">
    <text evidence="2">The sequence shown here is derived from an EMBL/GenBank/DDBJ whole genome shotgun (WGS) entry which is preliminary data.</text>
</comment>
<feature type="domain" description="SIS" evidence="1">
    <location>
        <begin position="30"/>
        <end position="107"/>
    </location>
</feature>
<dbReference type="Pfam" id="PF01380">
    <property type="entry name" value="SIS"/>
    <property type="match status" value="1"/>
</dbReference>
<dbReference type="PANTHER" id="PTHR38418:SF2">
    <property type="entry name" value="SUGAR ISOMERASE, KPSF_GUTQ (AFU_ORTHOLOGUE AFUA_6G08860)"/>
    <property type="match status" value="1"/>
</dbReference>
<dbReference type="EMBL" id="BARV01020154">
    <property type="protein sequence ID" value="GAI24176.1"/>
    <property type="molecule type" value="Genomic_DNA"/>
</dbReference>
<dbReference type="PANTHER" id="PTHR38418">
    <property type="entry name" value="SUGAR ISOMERASE, KPSF/GUTQ (AFU_ORTHOLOGUE AFUA_6G08860)"/>
    <property type="match status" value="1"/>
</dbReference>
<dbReference type="PROSITE" id="PS51464">
    <property type="entry name" value="SIS"/>
    <property type="match status" value="1"/>
</dbReference>
<dbReference type="InterPro" id="IPR046348">
    <property type="entry name" value="SIS_dom_sf"/>
</dbReference>
<proteinExistence type="predicted"/>
<sequence length="107" mass="11397">MIPDAIKKLLTHESHYIQELLDQAGEIEKAASLCAKCRGRIIVTGIGKSGVAAKKISSTLTSMGSPAIFLHPTEALHGDLGIISAEDIAICISKSGRTRELKHLIAH</sequence>
<gene>
    <name evidence="2" type="ORF">S06H3_33715</name>
</gene>
<dbReference type="InterPro" id="IPR001347">
    <property type="entry name" value="SIS_dom"/>
</dbReference>
<name>X1N1M5_9ZZZZ</name>
<feature type="non-terminal residue" evidence="2">
    <location>
        <position position="107"/>
    </location>
</feature>
<dbReference type="AlphaFoldDB" id="X1N1M5"/>
<accession>X1N1M5</accession>
<dbReference type="GO" id="GO:1901135">
    <property type="term" value="P:carbohydrate derivative metabolic process"/>
    <property type="evidence" value="ECO:0007669"/>
    <property type="project" value="InterPro"/>
</dbReference>
<protein>
    <recommendedName>
        <fullName evidence="1">SIS domain-containing protein</fullName>
    </recommendedName>
</protein>